<feature type="region of interest" description="Disordered" evidence="2">
    <location>
        <begin position="145"/>
        <end position="229"/>
    </location>
</feature>
<keyword evidence="1" id="KW-0175">Coiled coil</keyword>
<sequence length="404" mass="46449">MAMDELLEQNKIRRKETFPARLSLQLDEIRADVQRVKDLQNQCLVDRKELQNKLIELIIQRRELEETKKVCAEKEAVLMAEIESNAKLMQEYQERAQQCGAEVSKLKIDGDFKMRSLGMKITKTQALRDQATKKRIKFVAEIETEGNDEVEKKAQEEKEKEKKEKEDQEKSSDRINQEGTSGSNTSEQSQKMKKSQSKKYLERSTSKSSLSRSQSKKFLERSNSKSFLDMRENNETDQLLQSGDQQQQDLSDIDGTQMNLGDIPAGPVKVTLIMVNKERQMYESEIIRLSKMRNDIKEWTEAWQLCVRKGRSTRKYQLGPPLPFDFLPEDQKAAIIAQKEAEEAKRKAEELKYILSGISGSGGQLDKKKEQKKKKNKKEEGDDNKNKSGKKSASGTRPTSKGKK</sequence>
<accession>A0A5J4UM36</accession>
<evidence type="ECO:0000313" key="4">
    <source>
        <dbReference type="Proteomes" id="UP000324800"/>
    </source>
</evidence>
<proteinExistence type="predicted"/>
<organism evidence="3 4">
    <name type="scientific">Streblomastix strix</name>
    <dbReference type="NCBI Taxonomy" id="222440"/>
    <lineage>
        <taxon>Eukaryota</taxon>
        <taxon>Metamonada</taxon>
        <taxon>Preaxostyla</taxon>
        <taxon>Oxymonadida</taxon>
        <taxon>Streblomastigidae</taxon>
        <taxon>Streblomastix</taxon>
    </lineage>
</organism>
<feature type="compositionally biased region" description="Polar residues" evidence="2">
    <location>
        <begin position="177"/>
        <end position="187"/>
    </location>
</feature>
<evidence type="ECO:0000256" key="2">
    <source>
        <dbReference type="SAM" id="MobiDB-lite"/>
    </source>
</evidence>
<feature type="coiled-coil region" evidence="1">
    <location>
        <begin position="47"/>
        <end position="109"/>
    </location>
</feature>
<evidence type="ECO:0000256" key="1">
    <source>
        <dbReference type="SAM" id="Coils"/>
    </source>
</evidence>
<protein>
    <submittedName>
        <fullName evidence="3">Uncharacterized protein</fullName>
    </submittedName>
</protein>
<dbReference type="AlphaFoldDB" id="A0A5J4UM36"/>
<comment type="caution">
    <text evidence="3">The sequence shown here is derived from an EMBL/GenBank/DDBJ whole genome shotgun (WGS) entry which is preliminary data.</text>
</comment>
<reference evidence="3 4" key="1">
    <citation type="submission" date="2019-03" db="EMBL/GenBank/DDBJ databases">
        <title>Single cell metagenomics reveals metabolic interactions within the superorganism composed of flagellate Streblomastix strix and complex community of Bacteroidetes bacteria on its surface.</title>
        <authorList>
            <person name="Treitli S.C."/>
            <person name="Kolisko M."/>
            <person name="Husnik F."/>
            <person name="Keeling P."/>
            <person name="Hampl V."/>
        </authorList>
    </citation>
    <scope>NUCLEOTIDE SEQUENCE [LARGE SCALE GENOMIC DNA]</scope>
    <source>
        <strain evidence="3">ST1C</strain>
    </source>
</reference>
<feature type="region of interest" description="Disordered" evidence="2">
    <location>
        <begin position="358"/>
        <end position="404"/>
    </location>
</feature>
<dbReference type="EMBL" id="SNRW01014225">
    <property type="protein sequence ID" value="KAA6371706.1"/>
    <property type="molecule type" value="Genomic_DNA"/>
</dbReference>
<feature type="compositionally biased region" description="Basic and acidic residues" evidence="2">
    <location>
        <begin position="149"/>
        <end position="176"/>
    </location>
</feature>
<gene>
    <name evidence="3" type="ORF">EZS28_032768</name>
</gene>
<feature type="compositionally biased region" description="Basic and acidic residues" evidence="2">
    <location>
        <begin position="217"/>
        <end position="229"/>
    </location>
</feature>
<evidence type="ECO:0000313" key="3">
    <source>
        <dbReference type="EMBL" id="KAA6371706.1"/>
    </source>
</evidence>
<dbReference type="Proteomes" id="UP000324800">
    <property type="component" value="Unassembled WGS sequence"/>
</dbReference>
<feature type="compositionally biased region" description="Polar residues" evidence="2">
    <location>
        <begin position="393"/>
        <end position="404"/>
    </location>
</feature>
<feature type="compositionally biased region" description="Basic and acidic residues" evidence="2">
    <location>
        <begin position="377"/>
        <end position="386"/>
    </location>
</feature>
<name>A0A5J4UM36_9EUKA</name>